<dbReference type="PRINTS" id="PR00476">
    <property type="entry name" value="PHFRCTKINASE"/>
</dbReference>
<evidence type="ECO:0000256" key="11">
    <source>
        <dbReference type="ARBA" id="ARBA00022840"/>
    </source>
</evidence>
<evidence type="ECO:0000256" key="3">
    <source>
        <dbReference type="ARBA" id="ARBA00004679"/>
    </source>
</evidence>
<dbReference type="Pfam" id="PF00365">
    <property type="entry name" value="PFK"/>
    <property type="match status" value="2"/>
</dbReference>
<comment type="catalytic activity">
    <reaction evidence="14">
        <text>beta-D-fructose 6-phosphate + ATP = beta-D-fructose 1,6-bisphosphate + ADP + H(+)</text>
        <dbReference type="Rhea" id="RHEA:16109"/>
        <dbReference type="ChEBI" id="CHEBI:15378"/>
        <dbReference type="ChEBI" id="CHEBI:30616"/>
        <dbReference type="ChEBI" id="CHEBI:32966"/>
        <dbReference type="ChEBI" id="CHEBI:57634"/>
        <dbReference type="ChEBI" id="CHEBI:456216"/>
        <dbReference type="EC" id="2.7.1.11"/>
    </reaction>
</comment>
<dbReference type="Gene3D" id="3.40.50.460">
    <property type="entry name" value="Phosphofructokinase domain"/>
    <property type="match status" value="2"/>
</dbReference>
<comment type="pathway">
    <text evidence="3">Carbohydrate degradation; glycolysis; D-glyceraldehyde 3-phosphate and glycerone phosphate from D-glucose: step 3/4.</text>
</comment>
<sequence length="775" mass="86324">MDRLGNEDNKEIKETMSTYDFKEVLKRFPREKNKNVTLAVLTSGGDSQGMNAAVRAVVRVSIQLGVTVYFVKEGYHGLIEGYITKANWYDVSFTLNLGGTIIGTKRCKPFMTKEGRMKATKNMISFGISNLVVIGGDGSLTGANLFREEWPCHINELLKNKEIDEETSKKFDHLNLVGIVGSIDNDFSGTDMTIGADTALHRILEAIDSIVSTAFSHQRTFIMEVMGRNCGYLAVKSALMCEADYLFIREWPQKLDWTDKLCKNVQAARNRGKRLNIIIVSEGAVDINGSAITSEMVKTVLVTTLNQDARITVLGHVQRGGSPSAFDRILASRMGAHAVFCLLEDTAETEPKVVCLNANTIVHQSLMDCVKSTLEIGKAIQQKDFDKALKLRGQSFIQNLVTYKQMIRQENMNSEGKITLILNIGGSSNGINALMYSIVRATLALNKRVLAAKFSIDGLIKGEVIELHWSSVIGWLNQGGVKLGITRTIPDEEMMEKVAMQIKHFNISACIIAGGTEALKTGILMYDYRKKYKELCIPLIVIPVTYSNNVPGTDFSLGADTALNQIVKLCDIIRQSAEGHTPRVFVVEVLGGLCGYLTSMTAMACGADASYIPEEKFDITDLMDCIYRMVEKFDTKLITRGLVLRSEKASENYTTSFIKKLLTEEGQKSFVTRTSILGSIATGGVPSPFDRSFALKEGQLAVEWINNIQNKDPENFTSPSSAVSLGLQRSDFKFTPLDDLRFINDKKYSNNQHWWLNFRPLLKVLEEPNYWKQFM</sequence>
<dbReference type="NCBIfam" id="TIGR02478">
    <property type="entry name" value="6PF1K_euk"/>
    <property type="match status" value="1"/>
</dbReference>
<keyword evidence="13" id="KW-0324">Glycolysis</keyword>
<dbReference type="GO" id="GO:0005524">
    <property type="term" value="F:ATP binding"/>
    <property type="evidence" value="ECO:0007669"/>
    <property type="project" value="UniProtKB-KW"/>
</dbReference>
<dbReference type="InterPro" id="IPR035966">
    <property type="entry name" value="PKF_sf"/>
</dbReference>
<keyword evidence="6" id="KW-0021">Allosteric enzyme</keyword>
<dbReference type="SUPFAM" id="SSF53784">
    <property type="entry name" value="Phosphofructokinase"/>
    <property type="match status" value="2"/>
</dbReference>
<evidence type="ECO:0000256" key="12">
    <source>
        <dbReference type="ARBA" id="ARBA00022842"/>
    </source>
</evidence>
<dbReference type="FunFam" id="3.40.50.460:FF:000008">
    <property type="entry name" value="ATP-dependent 6-phosphofructokinase"/>
    <property type="match status" value="1"/>
</dbReference>
<dbReference type="GO" id="GO:0046872">
    <property type="term" value="F:metal ion binding"/>
    <property type="evidence" value="ECO:0007669"/>
    <property type="project" value="UniProtKB-KW"/>
</dbReference>
<keyword evidence="9" id="KW-0547">Nucleotide-binding</keyword>
<name>A0AAV0WH90_9HEMI</name>
<dbReference type="EC" id="2.7.1.11" evidence="4"/>
<dbReference type="InterPro" id="IPR000023">
    <property type="entry name" value="Phosphofructokinase_dom"/>
</dbReference>
<dbReference type="GO" id="GO:0016208">
    <property type="term" value="F:AMP binding"/>
    <property type="evidence" value="ECO:0007669"/>
    <property type="project" value="TreeGrafter"/>
</dbReference>
<evidence type="ECO:0000256" key="5">
    <source>
        <dbReference type="ARBA" id="ARBA00022490"/>
    </source>
</evidence>
<keyword evidence="10" id="KW-0418">Kinase</keyword>
<evidence type="ECO:0000256" key="4">
    <source>
        <dbReference type="ARBA" id="ARBA00012055"/>
    </source>
</evidence>
<dbReference type="InterPro" id="IPR009161">
    <property type="entry name" value="6-Pfructokinase_euk"/>
</dbReference>
<dbReference type="Gene3D" id="3.40.50.450">
    <property type="match status" value="2"/>
</dbReference>
<dbReference type="AlphaFoldDB" id="A0AAV0WH90"/>
<gene>
    <name evidence="16" type="ORF">MEUPH1_LOCUS10925</name>
</gene>
<evidence type="ECO:0000256" key="14">
    <source>
        <dbReference type="ARBA" id="ARBA00048070"/>
    </source>
</evidence>
<keyword evidence="8" id="KW-0479">Metal-binding</keyword>
<evidence type="ECO:0000259" key="15">
    <source>
        <dbReference type="Pfam" id="PF00365"/>
    </source>
</evidence>
<evidence type="ECO:0000256" key="10">
    <source>
        <dbReference type="ARBA" id="ARBA00022777"/>
    </source>
</evidence>
<dbReference type="GO" id="GO:0061621">
    <property type="term" value="P:canonical glycolysis"/>
    <property type="evidence" value="ECO:0007669"/>
    <property type="project" value="TreeGrafter"/>
</dbReference>
<evidence type="ECO:0000313" key="16">
    <source>
        <dbReference type="EMBL" id="CAI6355017.1"/>
    </source>
</evidence>
<dbReference type="GO" id="GO:0042802">
    <property type="term" value="F:identical protein binding"/>
    <property type="evidence" value="ECO:0007669"/>
    <property type="project" value="TreeGrafter"/>
</dbReference>
<dbReference type="InterPro" id="IPR015912">
    <property type="entry name" value="Phosphofructokinase_CS"/>
</dbReference>
<comment type="caution">
    <text evidence="16">The sequence shown here is derived from an EMBL/GenBank/DDBJ whole genome shotgun (WGS) entry which is preliminary data.</text>
</comment>
<feature type="domain" description="Phosphofructokinase" evidence="15">
    <location>
        <begin position="420"/>
        <end position="705"/>
    </location>
</feature>
<organism evidence="16 17">
    <name type="scientific">Macrosiphum euphorbiae</name>
    <name type="common">potato aphid</name>
    <dbReference type="NCBI Taxonomy" id="13131"/>
    <lineage>
        <taxon>Eukaryota</taxon>
        <taxon>Metazoa</taxon>
        <taxon>Ecdysozoa</taxon>
        <taxon>Arthropoda</taxon>
        <taxon>Hexapoda</taxon>
        <taxon>Insecta</taxon>
        <taxon>Pterygota</taxon>
        <taxon>Neoptera</taxon>
        <taxon>Paraneoptera</taxon>
        <taxon>Hemiptera</taxon>
        <taxon>Sternorrhyncha</taxon>
        <taxon>Aphidomorpha</taxon>
        <taxon>Aphidoidea</taxon>
        <taxon>Aphididae</taxon>
        <taxon>Macrosiphini</taxon>
        <taxon>Macrosiphum</taxon>
    </lineage>
</organism>
<reference evidence="16 17" key="1">
    <citation type="submission" date="2023-01" db="EMBL/GenBank/DDBJ databases">
        <authorList>
            <person name="Whitehead M."/>
        </authorList>
    </citation>
    <scope>NUCLEOTIDE SEQUENCE [LARGE SCALE GENOMIC DNA]</scope>
</reference>
<dbReference type="PANTHER" id="PTHR13697:SF4">
    <property type="entry name" value="ATP-DEPENDENT 6-PHOSPHOFRUCTOKINASE"/>
    <property type="match status" value="1"/>
</dbReference>
<dbReference type="GO" id="GO:0005945">
    <property type="term" value="C:6-phosphofructokinase complex"/>
    <property type="evidence" value="ECO:0007669"/>
    <property type="project" value="TreeGrafter"/>
</dbReference>
<dbReference type="Proteomes" id="UP001160148">
    <property type="component" value="Unassembled WGS sequence"/>
</dbReference>
<dbReference type="PROSITE" id="PS00433">
    <property type="entry name" value="PHOSPHOFRUCTOKINASE"/>
    <property type="match status" value="1"/>
</dbReference>
<keyword evidence="17" id="KW-1185">Reference proteome</keyword>
<evidence type="ECO:0000256" key="2">
    <source>
        <dbReference type="ARBA" id="ARBA00004496"/>
    </source>
</evidence>
<dbReference type="FunFam" id="3.40.50.460:FF:000002">
    <property type="entry name" value="ATP-dependent 6-phosphofructokinase"/>
    <property type="match status" value="1"/>
</dbReference>
<dbReference type="GO" id="GO:0030388">
    <property type="term" value="P:fructose 1,6-bisphosphate metabolic process"/>
    <property type="evidence" value="ECO:0007669"/>
    <property type="project" value="TreeGrafter"/>
</dbReference>
<protein>
    <recommendedName>
        <fullName evidence="4">6-phosphofructokinase</fullName>
        <ecNumber evidence="4">2.7.1.11</ecNumber>
    </recommendedName>
</protein>
<accession>A0AAV0WH90</accession>
<dbReference type="GO" id="GO:0003872">
    <property type="term" value="F:6-phosphofructokinase activity"/>
    <property type="evidence" value="ECO:0007669"/>
    <property type="project" value="UniProtKB-EC"/>
</dbReference>
<dbReference type="PANTHER" id="PTHR13697">
    <property type="entry name" value="PHOSPHOFRUCTOKINASE"/>
    <property type="match status" value="1"/>
</dbReference>
<keyword evidence="11" id="KW-0067">ATP-binding</keyword>
<evidence type="ECO:0000256" key="8">
    <source>
        <dbReference type="ARBA" id="ARBA00022723"/>
    </source>
</evidence>
<comment type="cofactor">
    <cofactor evidence="1">
        <name>Mg(2+)</name>
        <dbReference type="ChEBI" id="CHEBI:18420"/>
    </cofactor>
</comment>
<dbReference type="GO" id="GO:0048029">
    <property type="term" value="F:monosaccharide binding"/>
    <property type="evidence" value="ECO:0007669"/>
    <property type="project" value="TreeGrafter"/>
</dbReference>
<evidence type="ECO:0000256" key="9">
    <source>
        <dbReference type="ARBA" id="ARBA00022741"/>
    </source>
</evidence>
<feature type="domain" description="Phosphofructokinase" evidence="15">
    <location>
        <begin position="38"/>
        <end position="341"/>
    </location>
</feature>
<keyword evidence="5" id="KW-0963">Cytoplasm</keyword>
<evidence type="ECO:0000313" key="17">
    <source>
        <dbReference type="Proteomes" id="UP001160148"/>
    </source>
</evidence>
<evidence type="ECO:0000256" key="1">
    <source>
        <dbReference type="ARBA" id="ARBA00001946"/>
    </source>
</evidence>
<comment type="subcellular location">
    <subcellularLocation>
        <location evidence="2">Cytoplasm</location>
    </subcellularLocation>
</comment>
<dbReference type="EMBL" id="CARXXK010000002">
    <property type="protein sequence ID" value="CAI6355017.1"/>
    <property type="molecule type" value="Genomic_DNA"/>
</dbReference>
<dbReference type="GO" id="GO:0006002">
    <property type="term" value="P:fructose 6-phosphate metabolic process"/>
    <property type="evidence" value="ECO:0007669"/>
    <property type="project" value="InterPro"/>
</dbReference>
<evidence type="ECO:0000256" key="7">
    <source>
        <dbReference type="ARBA" id="ARBA00022679"/>
    </source>
</evidence>
<evidence type="ECO:0000256" key="6">
    <source>
        <dbReference type="ARBA" id="ARBA00022533"/>
    </source>
</evidence>
<proteinExistence type="predicted"/>
<dbReference type="InterPro" id="IPR022953">
    <property type="entry name" value="ATP_PFK"/>
</dbReference>
<keyword evidence="7" id="KW-0808">Transferase</keyword>
<dbReference type="GO" id="GO:0070095">
    <property type="term" value="F:fructose-6-phosphate binding"/>
    <property type="evidence" value="ECO:0007669"/>
    <property type="project" value="TreeGrafter"/>
</dbReference>
<evidence type="ECO:0000256" key="13">
    <source>
        <dbReference type="ARBA" id="ARBA00023152"/>
    </source>
</evidence>
<keyword evidence="12" id="KW-0460">Magnesium</keyword>